<dbReference type="Proteomes" id="UP000308199">
    <property type="component" value="Unassembled WGS sequence"/>
</dbReference>
<dbReference type="OrthoDB" id="3246872at2759"/>
<reference evidence="1 2" key="1">
    <citation type="submission" date="2019-02" db="EMBL/GenBank/DDBJ databases">
        <title>Genome sequencing of the rare red list fungi Phellinidium pouzarii.</title>
        <authorList>
            <person name="Buettner E."/>
            <person name="Kellner H."/>
        </authorList>
    </citation>
    <scope>NUCLEOTIDE SEQUENCE [LARGE SCALE GENOMIC DNA]</scope>
    <source>
        <strain evidence="1 2">DSM 108285</strain>
    </source>
</reference>
<protein>
    <submittedName>
        <fullName evidence="1">Uncharacterized protein</fullName>
    </submittedName>
</protein>
<name>A0A4S4LA75_9AGAM</name>
<dbReference type="AlphaFoldDB" id="A0A4S4LA75"/>
<proteinExistence type="predicted"/>
<organism evidence="1 2">
    <name type="scientific">Phellinidium pouzarii</name>
    <dbReference type="NCBI Taxonomy" id="167371"/>
    <lineage>
        <taxon>Eukaryota</taxon>
        <taxon>Fungi</taxon>
        <taxon>Dikarya</taxon>
        <taxon>Basidiomycota</taxon>
        <taxon>Agaricomycotina</taxon>
        <taxon>Agaricomycetes</taxon>
        <taxon>Hymenochaetales</taxon>
        <taxon>Hymenochaetaceae</taxon>
        <taxon>Phellinidium</taxon>
    </lineage>
</organism>
<gene>
    <name evidence="1" type="ORF">EW145_g2674</name>
</gene>
<evidence type="ECO:0000313" key="1">
    <source>
        <dbReference type="EMBL" id="THH08514.1"/>
    </source>
</evidence>
<keyword evidence="2" id="KW-1185">Reference proteome</keyword>
<dbReference type="EMBL" id="SGPK01000097">
    <property type="protein sequence ID" value="THH08514.1"/>
    <property type="molecule type" value="Genomic_DNA"/>
</dbReference>
<accession>A0A4S4LA75</accession>
<comment type="caution">
    <text evidence="1">The sequence shown here is derived from an EMBL/GenBank/DDBJ whole genome shotgun (WGS) entry which is preliminary data.</text>
</comment>
<evidence type="ECO:0000313" key="2">
    <source>
        <dbReference type="Proteomes" id="UP000308199"/>
    </source>
</evidence>
<sequence>MTINYQSQSRQTTSYGKDLEWDAESLYTNFADVSGSLFSTSTSTLSPSTVGTMSSASATLHVSTHSTSMKDILFKSLAFVTMLPRISSARNELARVQRRAFPAPLYRQKRILDDLLELSRDELPYQMRKAALKLLHFSFEYLVQEIFDGRVNLSRFASILSKPPTLKSEELPFSVRKEGFLHFYLMVGAGATIENKNFSEEEEDCRIILQLLKTTTQISLKLAACAYLWLACWTFREHLVYRPISESEHGSVCFVLAELTQNMFPVETRRDALDWLWKLEISSNSGLTSDERHNVWMNILDLSEYTAVCSPFLLHRQTDAMNDYFSGLRRLWWFNLLDSWIINIKDEKERKRRIGADLFSVTNPKQSIGARRHAFELIALFSNLPHWKDLYDEPTWRLISDQFAEFCLRDSDKINKEDVMRRAAALLFSSTGTSNDIVTSHRELQISKCVSVVITREHSQIATATDMVRQNCSPKTTVEATLENLAVFTLPGESLMIQKDQQAILRDRICNYASFDSTRPIAIQAMYALMTIQDWLSGIRYAEGPTDEDEGSIF</sequence>